<reference evidence="7" key="1">
    <citation type="journal article" date="2020" name="mSystems">
        <title>Genome- and Community-Level Interaction Insights into Carbon Utilization and Element Cycling Functions of Hydrothermarchaeota in Hydrothermal Sediment.</title>
        <authorList>
            <person name="Zhou Z."/>
            <person name="Liu Y."/>
            <person name="Xu W."/>
            <person name="Pan J."/>
            <person name="Luo Z.H."/>
            <person name="Li M."/>
        </authorList>
    </citation>
    <scope>NUCLEOTIDE SEQUENCE [LARGE SCALE GENOMIC DNA]</scope>
    <source>
        <strain evidence="7">SpSt-12</strain>
        <strain evidence="8">SpSt-87</strain>
    </source>
</reference>
<dbReference type="PANTHER" id="PTHR12682:SF11">
    <property type="entry name" value="PROTEIN ARCHEASE"/>
    <property type="match status" value="1"/>
</dbReference>
<evidence type="ECO:0000256" key="3">
    <source>
        <dbReference type="ARBA" id="ARBA00022723"/>
    </source>
</evidence>
<feature type="binding site" evidence="5">
    <location>
        <position position="137"/>
    </location>
    <ligand>
        <name>Ca(2+)</name>
        <dbReference type="ChEBI" id="CHEBI:29108"/>
    </ligand>
</feature>
<dbReference type="GO" id="GO:0006388">
    <property type="term" value="P:tRNA splicing, via endonucleolytic cleavage and ligation"/>
    <property type="evidence" value="ECO:0007669"/>
    <property type="project" value="UniProtKB-UniRule"/>
</dbReference>
<comment type="similarity">
    <text evidence="1 5">Belongs to the archease family.</text>
</comment>
<feature type="binding site" evidence="5">
    <location>
        <position position="11"/>
    </location>
    <ligand>
        <name>Ca(2+)</name>
        <dbReference type="ChEBI" id="CHEBI:29108"/>
    </ligand>
</feature>
<dbReference type="GO" id="GO:0005509">
    <property type="term" value="F:calcium ion binding"/>
    <property type="evidence" value="ECO:0007669"/>
    <property type="project" value="UniProtKB-UniRule"/>
</dbReference>
<evidence type="ECO:0000313" key="8">
    <source>
        <dbReference type="EMBL" id="HFW31733.1"/>
    </source>
</evidence>
<gene>
    <name evidence="7" type="ORF">ENN70_06295</name>
    <name evidence="8" type="ORF">ENW66_02085</name>
</gene>
<name>A0A7C2SEY2_ARCFL</name>
<dbReference type="EMBL" id="DSCQ01000079">
    <property type="protein sequence ID" value="HET21663.1"/>
    <property type="molecule type" value="Genomic_DNA"/>
</dbReference>
<comment type="caution">
    <text evidence="7">The sequence shown here is derived from an EMBL/GenBank/DDBJ whole genome shotgun (WGS) entry which is preliminary data.</text>
</comment>
<feature type="binding site" evidence="5">
    <location>
        <position position="136"/>
    </location>
    <ligand>
        <name>Ca(2+)</name>
        <dbReference type="ChEBI" id="CHEBI:29108"/>
    </ligand>
</feature>
<dbReference type="InterPro" id="IPR002804">
    <property type="entry name" value="Archease"/>
</dbReference>
<organism evidence="7">
    <name type="scientific">Archaeoglobus fulgidus</name>
    <dbReference type="NCBI Taxonomy" id="2234"/>
    <lineage>
        <taxon>Archaea</taxon>
        <taxon>Methanobacteriati</taxon>
        <taxon>Methanobacteriota</taxon>
        <taxon>Archaeoglobi</taxon>
        <taxon>Archaeoglobales</taxon>
        <taxon>Archaeoglobaceae</taxon>
        <taxon>Archaeoglobus</taxon>
    </lineage>
</organism>
<evidence type="ECO:0000256" key="5">
    <source>
        <dbReference type="HAMAP-Rule" id="MF_01222"/>
    </source>
</evidence>
<dbReference type="InterPro" id="IPR022952">
    <property type="entry name" value="Archease_arc"/>
</dbReference>
<keyword evidence="3 5" id="KW-0479">Metal-binding</keyword>
<dbReference type="HAMAP" id="MF_01222">
    <property type="entry name" value="Archease_arch"/>
    <property type="match status" value="1"/>
</dbReference>
<protein>
    <recommendedName>
        <fullName evidence="5">Protein archease</fullName>
    </recommendedName>
</protein>
<keyword evidence="4 5" id="KW-0106">Calcium</keyword>
<dbReference type="SUPFAM" id="SSF69819">
    <property type="entry name" value="MTH1598-like"/>
    <property type="match status" value="1"/>
</dbReference>
<dbReference type="AlphaFoldDB" id="A0A7C2SEY2"/>
<dbReference type="PANTHER" id="PTHR12682">
    <property type="entry name" value="ARCHEASE"/>
    <property type="match status" value="1"/>
</dbReference>
<dbReference type="InterPro" id="IPR036820">
    <property type="entry name" value="Archease_dom_sf"/>
</dbReference>
<evidence type="ECO:0000256" key="1">
    <source>
        <dbReference type="ARBA" id="ARBA00007963"/>
    </source>
</evidence>
<evidence type="ECO:0000313" key="7">
    <source>
        <dbReference type="EMBL" id="HET21663.1"/>
    </source>
</evidence>
<proteinExistence type="inferred from homology"/>
<dbReference type="Pfam" id="PF01951">
    <property type="entry name" value="Archease"/>
    <property type="match status" value="1"/>
</dbReference>
<dbReference type="InterPro" id="IPR023572">
    <property type="entry name" value="Archease_dom"/>
</dbReference>
<sequence>MKYRFVDHTADIAFEVYGSDLKELFENAALAFYDAFVDTSKLKTEREAEVECEGEDVEITLYRWLNELLYLFDTEFFAAKTVRVEIEKGSAIKARGKLGGGKFNAEMVKVEPKAITLHKFRVEKTDNGYLAFVVVDI</sequence>
<accession>A0A7C2SEY2</accession>
<dbReference type="EMBL" id="DTLB01000009">
    <property type="protein sequence ID" value="HFW31733.1"/>
    <property type="molecule type" value="Genomic_DNA"/>
</dbReference>
<dbReference type="Gene3D" id="3.55.10.10">
    <property type="entry name" value="Archease domain"/>
    <property type="match status" value="1"/>
</dbReference>
<evidence type="ECO:0000259" key="6">
    <source>
        <dbReference type="Pfam" id="PF01951"/>
    </source>
</evidence>
<keyword evidence="2 5" id="KW-0819">tRNA processing</keyword>
<feature type="domain" description="Archease" evidence="6">
    <location>
        <begin position="3"/>
        <end position="137"/>
    </location>
</feature>
<evidence type="ECO:0000256" key="2">
    <source>
        <dbReference type="ARBA" id="ARBA00022694"/>
    </source>
</evidence>
<comment type="function">
    <text evidence="5">Activates the tRNA-splicing ligase complex by facilitating the enzymatic turnover of catalytic subunit RtcB. Acts by promoting the guanylylation of RtcB, a key intermediate step in tRNA ligation. Can also alter the NTP specificity of RtcB such that ATP, dGTP or ITP is used efficiently.</text>
</comment>
<evidence type="ECO:0000256" key="4">
    <source>
        <dbReference type="ARBA" id="ARBA00022837"/>
    </source>
</evidence>